<gene>
    <name evidence="3" type="ORF">CspeluHIS016_0406730</name>
</gene>
<keyword evidence="4" id="KW-1185">Reference proteome</keyword>
<feature type="region of interest" description="Disordered" evidence="1">
    <location>
        <begin position="246"/>
        <end position="316"/>
    </location>
</feature>
<feature type="region of interest" description="Disordered" evidence="1">
    <location>
        <begin position="1"/>
        <end position="74"/>
    </location>
</feature>
<evidence type="ECO:0000313" key="3">
    <source>
        <dbReference type="EMBL" id="GMK57839.1"/>
    </source>
</evidence>
<dbReference type="Proteomes" id="UP001222932">
    <property type="component" value="Unassembled WGS sequence"/>
</dbReference>
<dbReference type="AlphaFoldDB" id="A0AAD3TVU2"/>
<reference evidence="3" key="2">
    <citation type="submission" date="2023-06" db="EMBL/GenBank/DDBJ databases">
        <authorList>
            <person name="Kobayashi Y."/>
            <person name="Kayamori A."/>
            <person name="Aoki K."/>
            <person name="Shiwa Y."/>
            <person name="Fujita N."/>
            <person name="Sugita T."/>
            <person name="Iwasaki W."/>
            <person name="Tanaka N."/>
            <person name="Takashima M."/>
        </authorList>
    </citation>
    <scope>NUCLEOTIDE SEQUENCE</scope>
    <source>
        <strain evidence="3">HIS016</strain>
    </source>
</reference>
<feature type="domain" description="PUB" evidence="2">
    <location>
        <begin position="93"/>
        <end position="149"/>
    </location>
</feature>
<protein>
    <recommendedName>
        <fullName evidence="2">PUB domain-containing protein</fullName>
    </recommendedName>
</protein>
<evidence type="ECO:0000313" key="4">
    <source>
        <dbReference type="Proteomes" id="UP001222932"/>
    </source>
</evidence>
<evidence type="ECO:0000256" key="1">
    <source>
        <dbReference type="SAM" id="MobiDB-lite"/>
    </source>
</evidence>
<dbReference type="InterPro" id="IPR036339">
    <property type="entry name" value="PUB-like_dom_sf"/>
</dbReference>
<dbReference type="PANTHER" id="PTHR23153">
    <property type="entry name" value="UBX-RELATED"/>
    <property type="match status" value="1"/>
</dbReference>
<feature type="compositionally biased region" description="Low complexity" evidence="1">
    <location>
        <begin position="9"/>
        <end position="18"/>
    </location>
</feature>
<evidence type="ECO:0000259" key="2">
    <source>
        <dbReference type="Pfam" id="PF09409"/>
    </source>
</evidence>
<dbReference type="SUPFAM" id="SSF143503">
    <property type="entry name" value="PUG domain-like"/>
    <property type="match status" value="1"/>
</dbReference>
<comment type="caution">
    <text evidence="3">The sequence shown here is derived from an EMBL/GenBank/DDBJ whole genome shotgun (WGS) entry which is preliminary data.</text>
</comment>
<reference evidence="3" key="1">
    <citation type="journal article" date="2023" name="BMC Genomics">
        <title>Chromosome-level genome assemblies of Cutaneotrichosporon spp. (Trichosporonales, Basidiomycota) reveal imbalanced evolution between nucleotide sequences and chromosome synteny.</title>
        <authorList>
            <person name="Kobayashi Y."/>
            <person name="Kayamori A."/>
            <person name="Aoki K."/>
            <person name="Shiwa Y."/>
            <person name="Matsutani M."/>
            <person name="Fujita N."/>
            <person name="Sugita T."/>
            <person name="Iwasaki W."/>
            <person name="Tanaka N."/>
            <person name="Takashima M."/>
        </authorList>
    </citation>
    <scope>NUCLEOTIDE SEQUENCE</scope>
    <source>
        <strain evidence="3">HIS016</strain>
    </source>
</reference>
<dbReference type="InterPro" id="IPR018997">
    <property type="entry name" value="PUB_domain"/>
</dbReference>
<dbReference type="Gene3D" id="1.20.58.2190">
    <property type="match status" value="1"/>
</dbReference>
<dbReference type="CDD" id="cd09212">
    <property type="entry name" value="PUB"/>
    <property type="match status" value="1"/>
</dbReference>
<dbReference type="Pfam" id="PF09409">
    <property type="entry name" value="PUB"/>
    <property type="match status" value="1"/>
</dbReference>
<organism evidence="3 4">
    <name type="scientific">Cutaneotrichosporon spelunceum</name>
    <dbReference type="NCBI Taxonomy" id="1672016"/>
    <lineage>
        <taxon>Eukaryota</taxon>
        <taxon>Fungi</taxon>
        <taxon>Dikarya</taxon>
        <taxon>Basidiomycota</taxon>
        <taxon>Agaricomycotina</taxon>
        <taxon>Tremellomycetes</taxon>
        <taxon>Trichosporonales</taxon>
        <taxon>Trichosporonaceae</taxon>
        <taxon>Cutaneotrichosporon</taxon>
    </lineage>
</organism>
<sequence>MADDRARRLAAIEARLAASPDHETAPAAHDATSPSWAPGLTASGPSTTPPRSGPRHLPPSWTRPSEKQEREKHRELARILQRTIVRDSGYTQAATCVETLVKIASNIQSSPDPKFRTLKGDNAALKNKVLAVSGGREYLILMGFRVHTADFVQSFVLDQSDRRMYELGLAADVLRAALPDLQARAAGTNLSKTSHKAEEAARVAAAKLQIEDDRNDVRERVERERIGRDARAAAAANAEVESHILDEQEEAEERARAARREARHTAGGRATHPHTAPNMTVAPTAVHGQGDGYHSADEDEGYWNQRRWGHGSRLGE</sequence>
<dbReference type="GO" id="GO:0005737">
    <property type="term" value="C:cytoplasm"/>
    <property type="evidence" value="ECO:0007669"/>
    <property type="project" value="TreeGrafter"/>
</dbReference>
<name>A0AAD3TVU2_9TREE</name>
<dbReference type="EMBL" id="BTCM01000004">
    <property type="protein sequence ID" value="GMK57839.1"/>
    <property type="molecule type" value="Genomic_DNA"/>
</dbReference>
<feature type="compositionally biased region" description="Basic and acidic residues" evidence="1">
    <location>
        <begin position="253"/>
        <end position="264"/>
    </location>
</feature>
<feature type="compositionally biased region" description="Basic and acidic residues" evidence="1">
    <location>
        <begin position="64"/>
        <end position="74"/>
    </location>
</feature>
<proteinExistence type="predicted"/>
<dbReference type="PANTHER" id="PTHR23153:SF38">
    <property type="entry name" value="UBX DOMAIN-CONTAINING PROTEIN 6"/>
    <property type="match status" value="1"/>
</dbReference>
<accession>A0AAD3TVU2</accession>